<comment type="caution">
    <text evidence="1">The sequence shown here is derived from an EMBL/GenBank/DDBJ whole genome shotgun (WGS) entry which is preliminary data.</text>
</comment>
<evidence type="ECO:0000313" key="2">
    <source>
        <dbReference type="Proteomes" id="UP000541352"/>
    </source>
</evidence>
<name>A0A7W5ZRZ5_9BACT</name>
<reference evidence="1 2" key="1">
    <citation type="submission" date="2020-08" db="EMBL/GenBank/DDBJ databases">
        <title>Genomic Encyclopedia of Type Strains, Phase IV (KMG-IV): sequencing the most valuable type-strain genomes for metagenomic binning, comparative biology and taxonomic classification.</title>
        <authorList>
            <person name="Goeker M."/>
        </authorList>
    </citation>
    <scope>NUCLEOTIDE SEQUENCE [LARGE SCALE GENOMIC DNA]</scope>
    <source>
        <strain evidence="1 2">DSM 17976</strain>
    </source>
</reference>
<dbReference type="Proteomes" id="UP000541352">
    <property type="component" value="Unassembled WGS sequence"/>
</dbReference>
<dbReference type="EMBL" id="JACIBY010000024">
    <property type="protein sequence ID" value="MBB3842049.1"/>
    <property type="molecule type" value="Genomic_DNA"/>
</dbReference>
<dbReference type="AlphaFoldDB" id="A0A7W5ZRZ5"/>
<dbReference type="RefSeq" id="WP_183980130.1">
    <property type="nucleotide sequence ID" value="NZ_JACIBY010000024.1"/>
</dbReference>
<evidence type="ECO:0000313" key="1">
    <source>
        <dbReference type="EMBL" id="MBB3842049.1"/>
    </source>
</evidence>
<protein>
    <submittedName>
        <fullName evidence="1">Sulfite reductase beta subunit-like hemoprotein</fullName>
    </submittedName>
</protein>
<accession>A0A7W5ZRZ5</accession>
<organism evidence="1 2">
    <name type="scientific">Runella defluvii</name>
    <dbReference type="NCBI Taxonomy" id="370973"/>
    <lineage>
        <taxon>Bacteria</taxon>
        <taxon>Pseudomonadati</taxon>
        <taxon>Bacteroidota</taxon>
        <taxon>Cytophagia</taxon>
        <taxon>Cytophagales</taxon>
        <taxon>Spirosomataceae</taxon>
        <taxon>Runella</taxon>
    </lineage>
</organism>
<gene>
    <name evidence="1" type="ORF">FHS57_006078</name>
</gene>
<keyword evidence="2" id="KW-1185">Reference proteome</keyword>
<proteinExistence type="predicted"/>
<sequence length="147" mass="17256">MNSLKEEFLEIIRPLESAEIYISESIEELKKEIYENMIPIGISENFVGAVDVNDILNFLGRVKLNRKKQLLNSLIKVDLIYYVWYDSGAGQLRFNFINANHSKLPFKTKLNLNVSERQIVKAFIEDVWSMYNTLEKRKEIGRKLLKQ</sequence>